<feature type="domain" description="Transcriptional repressor PaaX-like C-terminal" evidence="3">
    <location>
        <begin position="203"/>
        <end position="289"/>
    </location>
</feature>
<dbReference type="PIRSF" id="PIRSF020623">
    <property type="entry name" value="PaaX"/>
    <property type="match status" value="1"/>
</dbReference>
<feature type="domain" description="Transcriptional repressor PaaX-like N-terminal" evidence="2">
    <location>
        <begin position="40"/>
        <end position="104"/>
    </location>
</feature>
<evidence type="ECO:0000259" key="2">
    <source>
        <dbReference type="Pfam" id="PF07848"/>
    </source>
</evidence>
<dbReference type="InterPro" id="IPR036388">
    <property type="entry name" value="WH-like_DNA-bd_sf"/>
</dbReference>
<dbReference type="InterPro" id="IPR036390">
    <property type="entry name" value="WH_DNA-bd_sf"/>
</dbReference>
<accession>A0A1M7TUG9</accession>
<dbReference type="InterPro" id="IPR011965">
    <property type="entry name" value="PaaX_trns_reg"/>
</dbReference>
<dbReference type="Gene3D" id="1.20.58.1460">
    <property type="match status" value="1"/>
</dbReference>
<dbReference type="Gene3D" id="1.10.10.10">
    <property type="entry name" value="Winged helix-like DNA-binding domain superfamily/Winged helix DNA-binding domain"/>
    <property type="match status" value="1"/>
</dbReference>
<dbReference type="Pfam" id="PF08223">
    <property type="entry name" value="PaaX_C"/>
    <property type="match status" value="1"/>
</dbReference>
<protein>
    <submittedName>
        <fullName evidence="4">Transcriptional regulator, PaaX family</fullName>
    </submittedName>
</protein>
<organism evidence="4 5">
    <name type="scientific">Oceanicella actignis</name>
    <dbReference type="NCBI Taxonomy" id="1189325"/>
    <lineage>
        <taxon>Bacteria</taxon>
        <taxon>Pseudomonadati</taxon>
        <taxon>Pseudomonadota</taxon>
        <taxon>Alphaproteobacteria</taxon>
        <taxon>Rhodobacterales</taxon>
        <taxon>Paracoccaceae</taxon>
        <taxon>Oceanicella</taxon>
    </lineage>
</organism>
<dbReference type="PANTHER" id="PTHR30319">
    <property type="entry name" value="PHENYLACETIC ACID REGULATOR-RELATED TRANSCRIPTIONAL REPRESSOR"/>
    <property type="match status" value="1"/>
</dbReference>
<feature type="region of interest" description="Disordered" evidence="1">
    <location>
        <begin position="292"/>
        <end position="316"/>
    </location>
</feature>
<dbReference type="OrthoDB" id="2270427at2"/>
<dbReference type="Pfam" id="PF07848">
    <property type="entry name" value="PaaX"/>
    <property type="match status" value="1"/>
</dbReference>
<evidence type="ECO:0000259" key="3">
    <source>
        <dbReference type="Pfam" id="PF08223"/>
    </source>
</evidence>
<evidence type="ECO:0000313" key="5">
    <source>
        <dbReference type="Proteomes" id="UP000184066"/>
    </source>
</evidence>
<dbReference type="STRING" id="1189325.SAMN04488119_101460"/>
<dbReference type="SUPFAM" id="SSF46785">
    <property type="entry name" value="Winged helix' DNA-binding domain"/>
    <property type="match status" value="1"/>
</dbReference>
<proteinExistence type="predicted"/>
<reference evidence="4 5" key="1">
    <citation type="submission" date="2016-12" db="EMBL/GenBank/DDBJ databases">
        <authorList>
            <person name="Song W.-J."/>
            <person name="Kurnit D.M."/>
        </authorList>
    </citation>
    <scope>NUCLEOTIDE SEQUENCE [LARGE SCALE GENOMIC DNA]</scope>
    <source>
        <strain evidence="4 5">CGMCC 1.10808</strain>
    </source>
</reference>
<dbReference type="PANTHER" id="PTHR30319:SF1">
    <property type="entry name" value="TRANSCRIPTIONAL REPRESSOR PAAX"/>
    <property type="match status" value="1"/>
</dbReference>
<dbReference type="InterPro" id="IPR013225">
    <property type="entry name" value="PaaX_C"/>
</dbReference>
<keyword evidence="5" id="KW-1185">Reference proteome</keyword>
<dbReference type="AlphaFoldDB" id="A0A1M7TUG9"/>
<sequence>MSAFDTIAPGERGGARPPLARALDALSARAAAGPDRLRVWSLVVTFFGDAVAPRGGVIRLGALQQVTERLGVEPGALRTAMSRLARDGWLTRERRGRASFYALTPAKQAETDAAARRIYAPGPPEWDGGWRVALIHAPEADARAAIAARLAARGFGRVGEAWLRPRRENAAPLVAEPGVSWFDAPGEDARPDLEALSEAWSDPEAERRMEAALTLCAALASALDAAPPSDPLDAMAARCLLLHHWRRAALRGPDLPLALRPARWRGEEARAAVRRLYWRLLPASERWLDGCEGRPDGPLPPASPALAARFGGPPAA</sequence>
<dbReference type="EMBL" id="FRDL01000010">
    <property type="protein sequence ID" value="SHN74355.1"/>
    <property type="molecule type" value="Genomic_DNA"/>
</dbReference>
<dbReference type="RefSeq" id="WP_083581531.1">
    <property type="nucleotide sequence ID" value="NZ_FOHL01000001.1"/>
</dbReference>
<name>A0A1M7TUG9_9RHOB</name>
<gene>
    <name evidence="4" type="ORF">SAMN05216200_11040</name>
</gene>
<dbReference type="Proteomes" id="UP000184066">
    <property type="component" value="Unassembled WGS sequence"/>
</dbReference>
<evidence type="ECO:0000313" key="4">
    <source>
        <dbReference type="EMBL" id="SHN74355.1"/>
    </source>
</evidence>
<evidence type="ECO:0000256" key="1">
    <source>
        <dbReference type="SAM" id="MobiDB-lite"/>
    </source>
</evidence>
<dbReference type="InterPro" id="IPR012906">
    <property type="entry name" value="PaaX-like_N"/>
</dbReference>
<dbReference type="GO" id="GO:0006351">
    <property type="term" value="P:DNA-templated transcription"/>
    <property type="evidence" value="ECO:0007669"/>
    <property type="project" value="InterPro"/>
</dbReference>